<dbReference type="OrthoDB" id="2503998at2759"/>
<protein>
    <recommendedName>
        <fullName evidence="2">Tet-like 2OG-Fe(II) oxygenase domain-containing protein</fullName>
    </recommendedName>
</protein>
<sequence>MTKQKPKYRAKSTQLKRSKDHKDQLIVKNSEKKNKLHNPPPEPPTVASATQSRLATGLVSAKHSKRKSRRSLVYLPMSLLFIEPTMNGTKLIARLFKQFGQSVSTLYNHGIARNRITTNGPTVAPGKRKQGDMFAIGMRAGYRKGVFGGPYAISHQTALLIHSMEKDLRRQQNLPYIQNFLAGQFSSLSLEAYQSNYKIGAKLGLSWASNRSFNSPNGQAFGGNFVMTRDEWYNKAHKDCDATGYSYGLFGLIKRGTGKLYRCGSKSRHGYVKEGHFSFPEYNIQVSFEDCDGVVEMVWAMDVEHQTTESTTHGANGDRVKPRQSKITQFGSLCQVSKLIVQRINLILNKRSAMNEEEWVEYRESKVENYADKIKRKCQTHKKLRI</sequence>
<dbReference type="EMBL" id="GL883110">
    <property type="protein sequence ID" value="EGG05986.1"/>
    <property type="molecule type" value="Genomic_DNA"/>
</dbReference>
<organism evidence="4">
    <name type="scientific">Melampsora larici-populina (strain 98AG31 / pathotype 3-4-7)</name>
    <name type="common">Poplar leaf rust fungus</name>
    <dbReference type="NCBI Taxonomy" id="747676"/>
    <lineage>
        <taxon>Eukaryota</taxon>
        <taxon>Fungi</taxon>
        <taxon>Dikarya</taxon>
        <taxon>Basidiomycota</taxon>
        <taxon>Pucciniomycotina</taxon>
        <taxon>Pucciniomycetes</taxon>
        <taxon>Pucciniales</taxon>
        <taxon>Melampsoraceae</taxon>
        <taxon>Melampsora</taxon>
    </lineage>
</organism>
<feature type="region of interest" description="Disordered" evidence="1">
    <location>
        <begin position="1"/>
        <end position="51"/>
    </location>
</feature>
<keyword evidence="4" id="KW-1185">Reference proteome</keyword>
<reference evidence="4" key="1">
    <citation type="journal article" date="2011" name="Proc. Natl. Acad. Sci. U.S.A.">
        <title>Obligate biotrophy features unraveled by the genomic analysis of rust fungi.</title>
        <authorList>
            <person name="Duplessis S."/>
            <person name="Cuomo C.A."/>
            <person name="Lin Y.-C."/>
            <person name="Aerts A."/>
            <person name="Tisserant E."/>
            <person name="Veneault-Fourrey C."/>
            <person name="Joly D.L."/>
            <person name="Hacquard S."/>
            <person name="Amselem J."/>
            <person name="Cantarel B.L."/>
            <person name="Chiu R."/>
            <person name="Coutinho P.M."/>
            <person name="Feau N."/>
            <person name="Field M."/>
            <person name="Frey P."/>
            <person name="Gelhaye E."/>
            <person name="Goldberg J."/>
            <person name="Grabherr M.G."/>
            <person name="Kodira C.D."/>
            <person name="Kohler A."/>
            <person name="Kuees U."/>
            <person name="Lindquist E.A."/>
            <person name="Lucas S.M."/>
            <person name="Mago R."/>
            <person name="Mauceli E."/>
            <person name="Morin E."/>
            <person name="Murat C."/>
            <person name="Pangilinan J.L."/>
            <person name="Park R."/>
            <person name="Pearson M."/>
            <person name="Quesneville H."/>
            <person name="Rouhier N."/>
            <person name="Sakthikumar S."/>
            <person name="Salamov A.A."/>
            <person name="Schmutz J."/>
            <person name="Selles B."/>
            <person name="Shapiro H."/>
            <person name="Tanguay P."/>
            <person name="Tuskan G.A."/>
            <person name="Henrissat B."/>
            <person name="Van de Peer Y."/>
            <person name="Rouze P."/>
            <person name="Ellis J.G."/>
            <person name="Dodds P.N."/>
            <person name="Schein J.E."/>
            <person name="Zhong S."/>
            <person name="Hamelin R.C."/>
            <person name="Grigoriev I.V."/>
            <person name="Szabo L.J."/>
            <person name="Martin F."/>
        </authorList>
    </citation>
    <scope>NUCLEOTIDE SEQUENCE [LARGE SCALE GENOMIC DNA]</scope>
    <source>
        <strain evidence="4">98AG31 / pathotype 3-4-7</strain>
    </source>
</reference>
<accession>F4RNG9</accession>
<feature type="domain" description="Tet-like 2OG-Fe(II) oxygenase" evidence="2">
    <location>
        <begin position="123"/>
        <end position="310"/>
    </location>
</feature>
<dbReference type="KEGG" id="mlr:MELLADRAFT_87489"/>
<evidence type="ECO:0000313" key="3">
    <source>
        <dbReference type="EMBL" id="EGG05986.1"/>
    </source>
</evidence>
<dbReference type="Pfam" id="PF20515">
    <property type="entry name" value="2OG-FeII_Oxy_6"/>
    <property type="match status" value="1"/>
</dbReference>
<dbReference type="AlphaFoldDB" id="F4RNG9"/>
<evidence type="ECO:0000256" key="1">
    <source>
        <dbReference type="SAM" id="MobiDB-lite"/>
    </source>
</evidence>
<feature type="compositionally biased region" description="Basic and acidic residues" evidence="1">
    <location>
        <begin position="20"/>
        <end position="33"/>
    </location>
</feature>
<evidence type="ECO:0000259" key="2">
    <source>
        <dbReference type="Pfam" id="PF20515"/>
    </source>
</evidence>
<dbReference type="Proteomes" id="UP000001072">
    <property type="component" value="Unassembled WGS sequence"/>
</dbReference>
<gene>
    <name evidence="3" type="ORF">MELLADRAFT_87489</name>
</gene>
<name>F4RNG9_MELLP</name>
<dbReference type="HOGENOM" id="CLU_056774_1_0_1"/>
<proteinExistence type="predicted"/>
<dbReference type="GeneID" id="18934534"/>
<dbReference type="RefSeq" id="XP_007410637.1">
    <property type="nucleotide sequence ID" value="XM_007410575.1"/>
</dbReference>
<dbReference type="InParanoid" id="F4RNG9"/>
<feature type="compositionally biased region" description="Basic residues" evidence="1">
    <location>
        <begin position="1"/>
        <end position="19"/>
    </location>
</feature>
<dbReference type="InterPro" id="IPR046798">
    <property type="entry name" value="2OG-FeII_Oxy_6"/>
</dbReference>
<dbReference type="VEuPathDB" id="FungiDB:MELLADRAFT_87489"/>
<evidence type="ECO:0000313" key="4">
    <source>
        <dbReference type="Proteomes" id="UP000001072"/>
    </source>
</evidence>